<keyword evidence="5" id="KW-0560">Oxidoreductase</keyword>
<evidence type="ECO:0000313" key="8">
    <source>
        <dbReference type="Proteomes" id="UP001152795"/>
    </source>
</evidence>
<comment type="cofactor">
    <cofactor evidence="1">
        <name>FAD</name>
        <dbReference type="ChEBI" id="CHEBI:57692"/>
    </cofactor>
</comment>
<evidence type="ECO:0000256" key="4">
    <source>
        <dbReference type="ARBA" id="ARBA00022857"/>
    </source>
</evidence>
<evidence type="ECO:0000256" key="1">
    <source>
        <dbReference type="ARBA" id="ARBA00001974"/>
    </source>
</evidence>
<keyword evidence="8" id="KW-1185">Reference proteome</keyword>
<feature type="domain" description="FAD/NAD(P)-binding" evidence="6">
    <location>
        <begin position="47"/>
        <end position="160"/>
    </location>
</feature>
<accession>A0A7D9HG54</accession>
<organism evidence="7 8">
    <name type="scientific">Paramuricea clavata</name>
    <name type="common">Red gorgonian</name>
    <name type="synonym">Violescent sea-whip</name>
    <dbReference type="NCBI Taxonomy" id="317549"/>
    <lineage>
        <taxon>Eukaryota</taxon>
        <taxon>Metazoa</taxon>
        <taxon>Cnidaria</taxon>
        <taxon>Anthozoa</taxon>
        <taxon>Octocorallia</taxon>
        <taxon>Malacalcyonacea</taxon>
        <taxon>Plexauridae</taxon>
        <taxon>Paramuricea</taxon>
    </lineage>
</organism>
<dbReference type="Pfam" id="PF07992">
    <property type="entry name" value="Pyr_redox_2"/>
    <property type="match status" value="1"/>
</dbReference>
<dbReference type="Proteomes" id="UP001152795">
    <property type="component" value="Unassembled WGS sequence"/>
</dbReference>
<dbReference type="OrthoDB" id="333024at2759"/>
<keyword evidence="4" id="KW-0521">NADP</keyword>
<protein>
    <submittedName>
        <fullName evidence="7">NADPH:adrenodoxin oxidoreductase, mitochondrial</fullName>
    </submittedName>
</protein>
<sequence length="180" mass="20282">MNRLQFLHVWNQVTRCGRVHGIGVNYARTAWMKRRLIGTNSYGKPVVCIVGSGPAGFYTAQYLLKFHENVLIDIYDKLPVPFGLVRFGVAPDHPETKNCINQFTTTAKHERCRFVGNVHVGRDVSLKELKSVYDAVILCYGAEKDRKLHIPGEENHGVYSARSFVEWYNGLPASSDVSLA</sequence>
<evidence type="ECO:0000256" key="3">
    <source>
        <dbReference type="ARBA" id="ARBA00022827"/>
    </source>
</evidence>
<reference evidence="7" key="1">
    <citation type="submission" date="2020-04" db="EMBL/GenBank/DDBJ databases">
        <authorList>
            <person name="Alioto T."/>
            <person name="Alioto T."/>
            <person name="Gomez Garrido J."/>
        </authorList>
    </citation>
    <scope>NUCLEOTIDE SEQUENCE</scope>
    <source>
        <strain evidence="7">A484AB</strain>
    </source>
</reference>
<dbReference type="Gene3D" id="3.40.50.720">
    <property type="entry name" value="NAD(P)-binding Rossmann-like Domain"/>
    <property type="match status" value="1"/>
</dbReference>
<dbReference type="InterPro" id="IPR023753">
    <property type="entry name" value="FAD/NAD-binding_dom"/>
</dbReference>
<dbReference type="PANTHER" id="PTHR48467">
    <property type="entry name" value="GLUTAMATE SYNTHASE 1 [NADH], CHLOROPLASTIC-LIKE"/>
    <property type="match status" value="1"/>
</dbReference>
<dbReference type="AlphaFoldDB" id="A0A7D9HG54"/>
<evidence type="ECO:0000313" key="7">
    <source>
        <dbReference type="EMBL" id="CAB3979888.1"/>
    </source>
</evidence>
<keyword evidence="3" id="KW-0274">FAD</keyword>
<gene>
    <name evidence="7" type="ORF">PACLA_8A036060</name>
</gene>
<evidence type="ECO:0000256" key="2">
    <source>
        <dbReference type="ARBA" id="ARBA00022630"/>
    </source>
</evidence>
<proteinExistence type="predicted"/>
<evidence type="ECO:0000259" key="6">
    <source>
        <dbReference type="Pfam" id="PF07992"/>
    </source>
</evidence>
<comment type="caution">
    <text evidence="7">The sequence shown here is derived from an EMBL/GenBank/DDBJ whole genome shotgun (WGS) entry which is preliminary data.</text>
</comment>
<keyword evidence="2" id="KW-0285">Flavoprotein</keyword>
<dbReference type="SUPFAM" id="SSF51971">
    <property type="entry name" value="Nucleotide-binding domain"/>
    <property type="match status" value="1"/>
</dbReference>
<dbReference type="InterPro" id="IPR055275">
    <property type="entry name" value="Ferredox_Rdtase"/>
</dbReference>
<dbReference type="EMBL" id="CACRXK020000239">
    <property type="protein sequence ID" value="CAB3979888.1"/>
    <property type="molecule type" value="Genomic_DNA"/>
</dbReference>
<dbReference type="PRINTS" id="PR00419">
    <property type="entry name" value="ADXRDTASE"/>
</dbReference>
<dbReference type="GO" id="GO:0016491">
    <property type="term" value="F:oxidoreductase activity"/>
    <property type="evidence" value="ECO:0007669"/>
    <property type="project" value="UniProtKB-KW"/>
</dbReference>
<evidence type="ECO:0000256" key="5">
    <source>
        <dbReference type="ARBA" id="ARBA00023002"/>
    </source>
</evidence>
<name>A0A7D9HG54_PARCT</name>
<dbReference type="PANTHER" id="PTHR48467:SF1">
    <property type="entry name" value="GLUTAMATE SYNTHASE 1 [NADH], CHLOROPLASTIC-LIKE"/>
    <property type="match status" value="1"/>
</dbReference>